<keyword evidence="6" id="KW-0378">Hydrolase</keyword>
<comment type="similarity">
    <text evidence="2">Belongs to the TRAFAC class translation factor GTPase superfamily. Classic translation factor GTPase family. EF-Tu/EF-1A subfamily.</text>
</comment>
<evidence type="ECO:0000256" key="4">
    <source>
        <dbReference type="ARBA" id="ARBA00022490"/>
    </source>
</evidence>
<feature type="region of interest" description="Disordered" evidence="13">
    <location>
        <begin position="302"/>
        <end position="333"/>
    </location>
</feature>
<evidence type="ECO:0000259" key="14">
    <source>
        <dbReference type="PROSITE" id="PS51722"/>
    </source>
</evidence>
<gene>
    <name evidence="15" type="ORF">DHEL01_v210362</name>
</gene>
<dbReference type="Pfam" id="PF22594">
    <property type="entry name" value="GTP-eEF1A_C"/>
    <property type="match status" value="1"/>
</dbReference>
<dbReference type="Gene3D" id="2.40.30.10">
    <property type="entry name" value="Translation factors"/>
    <property type="match status" value="2"/>
</dbReference>
<dbReference type="GO" id="GO:0003746">
    <property type="term" value="F:translation elongation factor activity"/>
    <property type="evidence" value="ECO:0007669"/>
    <property type="project" value="UniProtKB-KW"/>
</dbReference>
<dbReference type="Pfam" id="PF08938">
    <property type="entry name" value="HBS1_N"/>
    <property type="match status" value="1"/>
</dbReference>
<evidence type="ECO:0000256" key="7">
    <source>
        <dbReference type="ARBA" id="ARBA00022845"/>
    </source>
</evidence>
<dbReference type="InterPro" id="IPR000795">
    <property type="entry name" value="T_Tr_GTP-bd_dom"/>
</dbReference>
<dbReference type="CDD" id="cd01883">
    <property type="entry name" value="EF1_alpha"/>
    <property type="match status" value="1"/>
</dbReference>
<dbReference type="GO" id="GO:0006417">
    <property type="term" value="P:regulation of translation"/>
    <property type="evidence" value="ECO:0007669"/>
    <property type="project" value="UniProtKB-KW"/>
</dbReference>
<evidence type="ECO:0000256" key="3">
    <source>
        <dbReference type="ARBA" id="ARBA00013870"/>
    </source>
</evidence>
<dbReference type="InterPro" id="IPR015033">
    <property type="entry name" value="HBS1-like_N"/>
</dbReference>
<evidence type="ECO:0000256" key="11">
    <source>
        <dbReference type="ARBA" id="ARBA00063537"/>
    </source>
</evidence>
<dbReference type="GO" id="GO:0005525">
    <property type="term" value="F:GTP binding"/>
    <property type="evidence" value="ECO:0007669"/>
    <property type="project" value="UniProtKB-KW"/>
</dbReference>
<dbReference type="OrthoDB" id="342024at2759"/>
<evidence type="ECO:0000256" key="10">
    <source>
        <dbReference type="ARBA" id="ARBA00049117"/>
    </source>
</evidence>
<feature type="domain" description="Tr-type G" evidence="14">
    <location>
        <begin position="367"/>
        <end position="590"/>
    </location>
</feature>
<dbReference type="AlphaFoldDB" id="A0A2P5HLX5"/>
<evidence type="ECO:0000256" key="8">
    <source>
        <dbReference type="ARBA" id="ARBA00022917"/>
    </source>
</evidence>
<evidence type="ECO:0000313" key="15">
    <source>
        <dbReference type="EMBL" id="POS71247.1"/>
    </source>
</evidence>
<dbReference type="GO" id="GO:1990533">
    <property type="term" value="C:Dom34-Hbs1 complex"/>
    <property type="evidence" value="ECO:0007669"/>
    <property type="project" value="UniProtKB-ARBA"/>
</dbReference>
<feature type="compositionally biased region" description="Pro residues" evidence="13">
    <location>
        <begin position="217"/>
        <end position="229"/>
    </location>
</feature>
<feature type="region of interest" description="Disordered" evidence="13">
    <location>
        <begin position="1"/>
        <end position="44"/>
    </location>
</feature>
<dbReference type="Pfam" id="PF03144">
    <property type="entry name" value="GTP_EFTU_D2"/>
    <property type="match status" value="1"/>
</dbReference>
<evidence type="ECO:0000256" key="13">
    <source>
        <dbReference type="SAM" id="MobiDB-lite"/>
    </source>
</evidence>
<dbReference type="Pfam" id="PF00009">
    <property type="entry name" value="GTP_EFTU"/>
    <property type="match status" value="1"/>
</dbReference>
<dbReference type="GO" id="GO:0003924">
    <property type="term" value="F:GTPase activity"/>
    <property type="evidence" value="ECO:0007669"/>
    <property type="project" value="InterPro"/>
</dbReference>
<keyword evidence="7" id="KW-0810">Translation regulation</keyword>
<dbReference type="FunFam" id="3.40.50.300:FF:000204">
    <property type="entry name" value="Translation elongation factor Tu"/>
    <property type="match status" value="1"/>
</dbReference>
<reference evidence="15" key="1">
    <citation type="submission" date="2017-09" db="EMBL/GenBank/DDBJ databases">
        <title>Polyketide synthases of a Diaporthe helianthi virulent isolate.</title>
        <authorList>
            <person name="Baroncelli R."/>
        </authorList>
    </citation>
    <scope>NUCLEOTIDE SEQUENCE [LARGE SCALE GENOMIC DNA]</scope>
    <source>
        <strain evidence="15">7/96</strain>
    </source>
</reference>
<dbReference type="SUPFAM" id="SSF52540">
    <property type="entry name" value="P-loop containing nucleoside triphosphate hydrolases"/>
    <property type="match status" value="1"/>
</dbReference>
<dbReference type="PROSITE" id="PS00301">
    <property type="entry name" value="G_TR_1"/>
    <property type="match status" value="1"/>
</dbReference>
<dbReference type="SUPFAM" id="SSF50465">
    <property type="entry name" value="EF-Tu/eEF-1alpha/eIF2-gamma C-terminal domain"/>
    <property type="match status" value="1"/>
</dbReference>
<evidence type="ECO:0000313" key="16">
    <source>
        <dbReference type="Proteomes" id="UP000094444"/>
    </source>
</evidence>
<comment type="catalytic activity">
    <reaction evidence="10">
        <text>GTP + H2O = GDP + phosphate + H(+)</text>
        <dbReference type="Rhea" id="RHEA:19669"/>
        <dbReference type="ChEBI" id="CHEBI:15377"/>
        <dbReference type="ChEBI" id="CHEBI:15378"/>
        <dbReference type="ChEBI" id="CHEBI:37565"/>
        <dbReference type="ChEBI" id="CHEBI:43474"/>
        <dbReference type="ChEBI" id="CHEBI:58189"/>
    </reaction>
    <physiologicalReaction direction="left-to-right" evidence="10">
        <dbReference type="Rhea" id="RHEA:19670"/>
    </physiologicalReaction>
</comment>
<dbReference type="InterPro" id="IPR054696">
    <property type="entry name" value="GTP-eEF1A_C"/>
</dbReference>
<dbReference type="InterPro" id="IPR004161">
    <property type="entry name" value="EFTu-like_2"/>
</dbReference>
<evidence type="ECO:0000256" key="1">
    <source>
        <dbReference type="ARBA" id="ARBA00004496"/>
    </source>
</evidence>
<evidence type="ECO:0000256" key="6">
    <source>
        <dbReference type="ARBA" id="ARBA00022801"/>
    </source>
</evidence>
<dbReference type="InterPro" id="IPR009000">
    <property type="entry name" value="Transl_B-barrel_sf"/>
</dbReference>
<sequence>MSRHRMYQNYDYENDMDEFDGDELAGDDEEEELSPEDRAQMTAATEEVQSMLGPQASKVTIQQIQESLWHYYYDVDKTIAYLISKFIDPAPKPSAKTSAPKTNPPAPDRASEAGPWRACATTSRSRPSCASFFADMPWLNVPESRRTVFVKPPPARGAGLLGGSSEPPKMSKLQALAAARRRKREEKDTQHDAPETETLRARVSKMDIRRQDEPRKTPAPPPAPAPAAPLAPVNSLPAPASSLDGAADNQDSAPVVPKAQPSPFAQALFRSASETPQPNLRFYTPPWLAFTTDQALVEAFSKPSPDDVVQTAQSQAGKKSTSNGPNAKSKDAVEAAKSLKELKIAEAPLPKSKNLNVLKEYEKSQGKRSTSFVVVGHVDSGKSTMTGRLLLDLGEVDQRTIDKYRKEAEKEGKSSFALAWVLDTRTEERSRGVTIDIATKSFETESTLFTIVDSPGHKDYVPNMIAGASQADFAVLVVDAAKGAFEAGLKGQTREHALLLRSMGVFRLIVAVNKLDTSQWNQDRFDEIKDQIMGSLRALKFPEKDISFVPVSGLNGDNIVQHSKDPAAAWYTGPTLMEELQASEPASRPLDKPLRMTISDLWDTRLSPITLAGRIDAGSLQVGDALVVQPSGEKAYVKSLELNGEPVDWAVAGQHVVIYLSHIDEDHIRIGDVICPPSAMVSCVDTFTMKALAFDTFFPMPVDIHKGRLHVPGKIYQLRAVLDIHTGAVIKKTPQIVKAGSVARIRMKTDKVPLEKGERVVIRYNGETVAAGLIEETH</sequence>
<dbReference type="Gene3D" id="3.40.50.300">
    <property type="entry name" value="P-loop containing nucleotide triphosphate hydrolases"/>
    <property type="match status" value="1"/>
</dbReference>
<comment type="caution">
    <text evidence="15">The sequence shown here is derived from an EMBL/GenBank/DDBJ whole genome shotgun (WGS) entry which is preliminary data.</text>
</comment>
<dbReference type="EMBL" id="MAVT02001330">
    <property type="protein sequence ID" value="POS71247.1"/>
    <property type="molecule type" value="Genomic_DNA"/>
</dbReference>
<keyword evidence="8" id="KW-0648">Protein biosynthesis</keyword>
<accession>A0A2P5HLX5</accession>
<dbReference type="GO" id="GO:0002184">
    <property type="term" value="P:cytoplasmic translational termination"/>
    <property type="evidence" value="ECO:0007669"/>
    <property type="project" value="UniProtKB-ARBA"/>
</dbReference>
<dbReference type="CDD" id="cd16267">
    <property type="entry name" value="HBS1-like_II"/>
    <property type="match status" value="1"/>
</dbReference>
<name>A0A2P5HLX5_DIAHE</name>
<dbReference type="STRING" id="158607.A0A2P5HLX5"/>
<keyword evidence="4" id="KW-0963">Cytoplasm</keyword>
<dbReference type="InterPro" id="IPR009001">
    <property type="entry name" value="Transl_elong_EF1A/Init_IF2_C"/>
</dbReference>
<dbReference type="PRINTS" id="PR00315">
    <property type="entry name" value="ELONGATNFCT"/>
</dbReference>
<dbReference type="InterPro" id="IPR027417">
    <property type="entry name" value="P-loop_NTPase"/>
</dbReference>
<comment type="subcellular location">
    <subcellularLocation>
        <location evidence="1">Cytoplasm</location>
    </subcellularLocation>
</comment>
<keyword evidence="9" id="KW-0342">GTP-binding</keyword>
<dbReference type="InterPro" id="IPR050100">
    <property type="entry name" value="TRAFAC_GTPase_members"/>
</dbReference>
<feature type="compositionally biased region" description="Low complexity" evidence="13">
    <location>
        <begin position="230"/>
        <end position="243"/>
    </location>
</feature>
<proteinExistence type="inferred from homology"/>
<dbReference type="PROSITE" id="PS51722">
    <property type="entry name" value="G_TR_2"/>
    <property type="match status" value="1"/>
</dbReference>
<dbReference type="SUPFAM" id="SSF50447">
    <property type="entry name" value="Translation proteins"/>
    <property type="match status" value="1"/>
</dbReference>
<evidence type="ECO:0000256" key="5">
    <source>
        <dbReference type="ARBA" id="ARBA00022741"/>
    </source>
</evidence>
<evidence type="ECO:0000256" key="9">
    <source>
        <dbReference type="ARBA" id="ARBA00023134"/>
    </source>
</evidence>
<feature type="compositionally biased region" description="Polar residues" evidence="13">
    <location>
        <begin position="310"/>
        <end position="326"/>
    </location>
</feature>
<dbReference type="Proteomes" id="UP000094444">
    <property type="component" value="Unassembled WGS sequence"/>
</dbReference>
<dbReference type="InterPro" id="IPR031157">
    <property type="entry name" value="G_TR_CS"/>
</dbReference>
<comment type="subunit">
    <text evidence="11">Component of the Dom34-Hbs1 complex, also named Pelota-HBS1L complex, composed of dom34 and hbs1.</text>
</comment>
<feature type="compositionally biased region" description="Acidic residues" evidence="13">
    <location>
        <begin position="12"/>
        <end position="34"/>
    </location>
</feature>
<feature type="region of interest" description="Disordered" evidence="13">
    <location>
        <begin position="150"/>
        <end position="259"/>
    </location>
</feature>
<evidence type="ECO:0000256" key="12">
    <source>
        <dbReference type="ARBA" id="ARBA00074866"/>
    </source>
</evidence>
<dbReference type="GO" id="GO:0005829">
    <property type="term" value="C:cytosol"/>
    <property type="evidence" value="ECO:0007669"/>
    <property type="project" value="GOC"/>
</dbReference>
<dbReference type="FunFam" id="2.40.30.10:FF:000020">
    <property type="entry name" value="Translation elongation factor EF-1"/>
    <property type="match status" value="1"/>
</dbReference>
<keyword evidence="16" id="KW-1185">Reference proteome</keyword>
<feature type="compositionally biased region" description="Basic and acidic residues" evidence="13">
    <location>
        <begin position="185"/>
        <end position="216"/>
    </location>
</feature>
<feature type="region of interest" description="Disordered" evidence="13">
    <location>
        <begin position="92"/>
        <end position="119"/>
    </location>
</feature>
<keyword evidence="15" id="KW-0251">Elongation factor</keyword>
<dbReference type="PANTHER" id="PTHR23115">
    <property type="entry name" value="TRANSLATION FACTOR"/>
    <property type="match status" value="1"/>
</dbReference>
<organism evidence="15 16">
    <name type="scientific">Diaporthe helianthi</name>
    <dbReference type="NCBI Taxonomy" id="158607"/>
    <lineage>
        <taxon>Eukaryota</taxon>
        <taxon>Fungi</taxon>
        <taxon>Dikarya</taxon>
        <taxon>Ascomycota</taxon>
        <taxon>Pezizomycotina</taxon>
        <taxon>Sordariomycetes</taxon>
        <taxon>Sordariomycetidae</taxon>
        <taxon>Diaporthales</taxon>
        <taxon>Diaporthaceae</taxon>
        <taxon>Diaporthe</taxon>
    </lineage>
</organism>
<dbReference type="InParanoid" id="A0A2P5HLX5"/>
<protein>
    <recommendedName>
        <fullName evidence="12">Elongation factor 1 alpha-like protein</fullName>
    </recommendedName>
    <alternativeName>
        <fullName evidence="3">Elongation factor 1-alpha</fullName>
    </alternativeName>
</protein>
<keyword evidence="5" id="KW-0547">Nucleotide-binding</keyword>
<evidence type="ECO:0000256" key="2">
    <source>
        <dbReference type="ARBA" id="ARBA00007249"/>
    </source>
</evidence>